<sequence>MATSKALSGGREPNYAVRTCIVTQYKKTVIMSETHFDEFEHYNFSEDNKLYSNHSGRLRTKKEAEQHTNRFDPNGHTRKIETKLQNTEKNKRAENVSAKSK</sequence>
<keyword evidence="3" id="KW-1185">Reference proteome</keyword>
<dbReference type="AlphaFoldDB" id="A0A8J2REU9"/>
<name>A0A8J2REU9_9CRUS</name>
<dbReference type="EMBL" id="CAKKLH010000020">
    <property type="protein sequence ID" value="CAH0099504.1"/>
    <property type="molecule type" value="Genomic_DNA"/>
</dbReference>
<evidence type="ECO:0000313" key="2">
    <source>
        <dbReference type="EMBL" id="CAH0099504.1"/>
    </source>
</evidence>
<organism evidence="2 3">
    <name type="scientific">Daphnia galeata</name>
    <dbReference type="NCBI Taxonomy" id="27404"/>
    <lineage>
        <taxon>Eukaryota</taxon>
        <taxon>Metazoa</taxon>
        <taxon>Ecdysozoa</taxon>
        <taxon>Arthropoda</taxon>
        <taxon>Crustacea</taxon>
        <taxon>Branchiopoda</taxon>
        <taxon>Diplostraca</taxon>
        <taxon>Cladocera</taxon>
        <taxon>Anomopoda</taxon>
        <taxon>Daphniidae</taxon>
        <taxon>Daphnia</taxon>
    </lineage>
</organism>
<dbReference type="PANTHER" id="PTHR17149:SF4">
    <property type="entry name" value="RH17958P"/>
    <property type="match status" value="1"/>
</dbReference>
<dbReference type="GO" id="GO:0045786">
    <property type="term" value="P:negative regulation of cell cycle"/>
    <property type="evidence" value="ECO:0007669"/>
    <property type="project" value="TreeGrafter"/>
</dbReference>
<comment type="caution">
    <text evidence="2">The sequence shown here is derived from an EMBL/GenBank/DDBJ whole genome shotgun (WGS) entry which is preliminary data.</text>
</comment>
<feature type="region of interest" description="Disordered" evidence="1">
    <location>
        <begin position="57"/>
        <end position="101"/>
    </location>
</feature>
<dbReference type="PANTHER" id="PTHR17149">
    <property type="entry name" value="NUCLEAR PROTEIN 1 AND 2"/>
    <property type="match status" value="1"/>
</dbReference>
<feature type="compositionally biased region" description="Basic and acidic residues" evidence="1">
    <location>
        <begin position="61"/>
        <end position="94"/>
    </location>
</feature>
<proteinExistence type="predicted"/>
<evidence type="ECO:0000313" key="3">
    <source>
        <dbReference type="Proteomes" id="UP000789390"/>
    </source>
</evidence>
<dbReference type="Proteomes" id="UP000789390">
    <property type="component" value="Unassembled WGS sequence"/>
</dbReference>
<gene>
    <name evidence="2" type="ORF">DGAL_LOCUS1643</name>
</gene>
<protein>
    <submittedName>
        <fullName evidence="2">Uncharacterized protein</fullName>
    </submittedName>
</protein>
<accession>A0A8J2REU9</accession>
<dbReference type="GO" id="GO:0005634">
    <property type="term" value="C:nucleus"/>
    <property type="evidence" value="ECO:0007669"/>
    <property type="project" value="TreeGrafter"/>
</dbReference>
<dbReference type="OrthoDB" id="10030453at2759"/>
<dbReference type="InterPro" id="IPR018792">
    <property type="entry name" value="NUPR1-like"/>
</dbReference>
<dbReference type="GO" id="GO:0008285">
    <property type="term" value="P:negative regulation of cell population proliferation"/>
    <property type="evidence" value="ECO:0007669"/>
    <property type="project" value="TreeGrafter"/>
</dbReference>
<evidence type="ECO:0000256" key="1">
    <source>
        <dbReference type="SAM" id="MobiDB-lite"/>
    </source>
</evidence>
<dbReference type="Pfam" id="PF10195">
    <property type="entry name" value="Phospho_p8"/>
    <property type="match status" value="1"/>
</dbReference>
<dbReference type="GO" id="GO:0006357">
    <property type="term" value="P:regulation of transcription by RNA polymerase II"/>
    <property type="evidence" value="ECO:0007669"/>
    <property type="project" value="TreeGrafter"/>
</dbReference>
<reference evidence="2" key="1">
    <citation type="submission" date="2021-11" db="EMBL/GenBank/DDBJ databases">
        <authorList>
            <person name="Schell T."/>
        </authorList>
    </citation>
    <scope>NUCLEOTIDE SEQUENCE</scope>
    <source>
        <strain evidence="2">M5</strain>
    </source>
</reference>